<name>A0A5C7B9S5_9FLAO</name>
<protein>
    <submittedName>
        <fullName evidence="3">SufE family protein</fullName>
    </submittedName>
</protein>
<evidence type="ECO:0000259" key="2">
    <source>
        <dbReference type="Pfam" id="PF02657"/>
    </source>
</evidence>
<evidence type="ECO:0000256" key="1">
    <source>
        <dbReference type="ARBA" id="ARBA00010282"/>
    </source>
</evidence>
<dbReference type="Proteomes" id="UP000321938">
    <property type="component" value="Unassembled WGS sequence"/>
</dbReference>
<gene>
    <name evidence="3" type="ORF">ES692_06460</name>
</gene>
<comment type="similarity">
    <text evidence="1">Belongs to the SufE family.</text>
</comment>
<dbReference type="AlphaFoldDB" id="A0A5C7B9S5"/>
<reference evidence="3 4" key="1">
    <citation type="submission" date="2019-08" db="EMBL/GenBank/DDBJ databases">
        <title>Genome of Psychroserpens burtonensis ACAM 167.</title>
        <authorList>
            <person name="Bowman J.P."/>
        </authorList>
    </citation>
    <scope>NUCLEOTIDE SEQUENCE [LARGE SCALE GENOMIC DNA]</scope>
    <source>
        <strain evidence="3 4">ACAM 167</strain>
    </source>
</reference>
<sequence length="140" mass="16087">MTITEIQNEIIEEFSMFDDWQERYQYMIDLGKTLPLISPEYKTDDNIITGCQSKVWVHANMNNDKVEFTADSDAIITKGIIAILIRVFSNQHPKDIIEGNTEFIDTIGLKEHLSPTRANGLVSMIKQIKMYALAYQTQLN</sequence>
<feature type="domain" description="Fe-S metabolism associated" evidence="2">
    <location>
        <begin position="11"/>
        <end position="130"/>
    </location>
</feature>
<evidence type="ECO:0000313" key="3">
    <source>
        <dbReference type="EMBL" id="TXE18288.1"/>
    </source>
</evidence>
<dbReference type="OrthoDB" id="9799320at2"/>
<dbReference type="RefSeq" id="WP_147231412.1">
    <property type="nucleotide sequence ID" value="NZ_VOSB01000008.1"/>
</dbReference>
<dbReference type="PANTHER" id="PTHR43597:SF5">
    <property type="entry name" value="SUFE-LIKE PROTEIN 2, CHLOROPLASTIC"/>
    <property type="match status" value="1"/>
</dbReference>
<dbReference type="PANTHER" id="PTHR43597">
    <property type="entry name" value="SULFUR ACCEPTOR PROTEIN CSDE"/>
    <property type="match status" value="1"/>
</dbReference>
<dbReference type="InterPro" id="IPR003808">
    <property type="entry name" value="Fe-S_metab-assoc_dom"/>
</dbReference>
<organism evidence="3 4">
    <name type="scientific">Psychroserpens burtonensis</name>
    <dbReference type="NCBI Taxonomy" id="49278"/>
    <lineage>
        <taxon>Bacteria</taxon>
        <taxon>Pseudomonadati</taxon>
        <taxon>Bacteroidota</taxon>
        <taxon>Flavobacteriia</taxon>
        <taxon>Flavobacteriales</taxon>
        <taxon>Flavobacteriaceae</taxon>
        <taxon>Psychroserpens</taxon>
    </lineage>
</organism>
<dbReference type="Pfam" id="PF02657">
    <property type="entry name" value="SufE"/>
    <property type="match status" value="1"/>
</dbReference>
<dbReference type="EMBL" id="VOSB01000008">
    <property type="protein sequence ID" value="TXE18288.1"/>
    <property type="molecule type" value="Genomic_DNA"/>
</dbReference>
<dbReference type="STRING" id="1123037.GCA_000425305_02082"/>
<accession>A0A5C7B9S5</accession>
<proteinExistence type="inferred from homology"/>
<comment type="caution">
    <text evidence="3">The sequence shown here is derived from an EMBL/GenBank/DDBJ whole genome shotgun (WGS) entry which is preliminary data.</text>
</comment>
<dbReference type="Gene3D" id="3.90.1010.10">
    <property type="match status" value="1"/>
</dbReference>
<dbReference type="SUPFAM" id="SSF82649">
    <property type="entry name" value="SufE/NifU"/>
    <property type="match status" value="1"/>
</dbReference>
<keyword evidence="4" id="KW-1185">Reference proteome</keyword>
<evidence type="ECO:0000313" key="4">
    <source>
        <dbReference type="Proteomes" id="UP000321938"/>
    </source>
</evidence>